<evidence type="ECO:0000256" key="1">
    <source>
        <dbReference type="ARBA" id="ARBA00022801"/>
    </source>
</evidence>
<dbReference type="AlphaFoldDB" id="A0AAV9NWM0"/>
<dbReference type="GO" id="GO:0004668">
    <property type="term" value="F:protein-arginine deiminase activity"/>
    <property type="evidence" value="ECO:0007669"/>
    <property type="project" value="InterPro"/>
</dbReference>
<organism evidence="2 3">
    <name type="scientific">Saxophila tyrrhenica</name>
    <dbReference type="NCBI Taxonomy" id="1690608"/>
    <lineage>
        <taxon>Eukaryota</taxon>
        <taxon>Fungi</taxon>
        <taxon>Dikarya</taxon>
        <taxon>Ascomycota</taxon>
        <taxon>Pezizomycotina</taxon>
        <taxon>Dothideomycetes</taxon>
        <taxon>Dothideomycetidae</taxon>
        <taxon>Mycosphaerellales</taxon>
        <taxon>Extremaceae</taxon>
        <taxon>Saxophila</taxon>
    </lineage>
</organism>
<accession>A0AAV9NWM0</accession>
<dbReference type="InterPro" id="IPR007466">
    <property type="entry name" value="Peptidyl-Arg-deiminase_porph"/>
</dbReference>
<dbReference type="SUPFAM" id="SSF55909">
    <property type="entry name" value="Pentein"/>
    <property type="match status" value="1"/>
</dbReference>
<evidence type="ECO:0000313" key="2">
    <source>
        <dbReference type="EMBL" id="KAK5164301.1"/>
    </source>
</evidence>
<gene>
    <name evidence="2" type="ORF">LTR77_009996</name>
</gene>
<reference evidence="2 3" key="1">
    <citation type="submission" date="2023-08" db="EMBL/GenBank/DDBJ databases">
        <title>Black Yeasts Isolated from many extreme environments.</title>
        <authorList>
            <person name="Coleine C."/>
            <person name="Stajich J.E."/>
            <person name="Selbmann L."/>
        </authorList>
    </citation>
    <scope>NUCLEOTIDE SEQUENCE [LARGE SCALE GENOMIC DNA]</scope>
    <source>
        <strain evidence="2 3">CCFEE 5935</strain>
    </source>
</reference>
<dbReference type="GO" id="GO:0009446">
    <property type="term" value="P:putrescine biosynthetic process"/>
    <property type="evidence" value="ECO:0007669"/>
    <property type="project" value="InterPro"/>
</dbReference>
<dbReference type="GeneID" id="89931326"/>
<evidence type="ECO:0000313" key="3">
    <source>
        <dbReference type="Proteomes" id="UP001337655"/>
    </source>
</evidence>
<comment type="caution">
    <text evidence="2">The sequence shown here is derived from an EMBL/GenBank/DDBJ whole genome shotgun (WGS) entry which is preliminary data.</text>
</comment>
<dbReference type="GO" id="GO:0047632">
    <property type="term" value="F:agmatine deiminase activity"/>
    <property type="evidence" value="ECO:0007669"/>
    <property type="project" value="TreeGrafter"/>
</dbReference>
<protein>
    <recommendedName>
        <fullName evidence="4">Agmatine deiminase</fullName>
    </recommendedName>
</protein>
<dbReference type="Pfam" id="PF04371">
    <property type="entry name" value="PAD_porph"/>
    <property type="match status" value="1"/>
</dbReference>
<name>A0AAV9NWM0_9PEZI</name>
<dbReference type="PANTHER" id="PTHR31377">
    <property type="entry name" value="AGMATINE DEIMINASE-RELATED"/>
    <property type="match status" value="1"/>
</dbReference>
<proteinExistence type="predicted"/>
<evidence type="ECO:0008006" key="4">
    <source>
        <dbReference type="Google" id="ProtNLM"/>
    </source>
</evidence>
<dbReference type="Proteomes" id="UP001337655">
    <property type="component" value="Unassembled WGS sequence"/>
</dbReference>
<sequence>MSQMVFSREFLLNTLMLPYAFLQRQFTSSARPPYYMPSERSPHLRTLMAWPDQSSTRNIADLFSAQKEVASIANAIAKHEPVWMYTKPAECRIAADFVNTNVMITPLDVSELWIRDTGPVFVNSANGEKQLGIDFGFNYWGNKFDLHRDQSVARKLLAERRMNRLQAPIVLEGGGIEVDGQGTLLATESSIINENRNPGKNRTTIEQELRNLLGVEKIIWLPDYHIDSLARFGPDSRTIILSRPNDAIPHDHPTYIVYDQSHAILSAATNAAGQRYRIIEIEEALTVPRVSNRPKEQTTVLPEDNWLPATSYVNFYTPNGAIVVPQFGEERTDQEAVDVLQRLFPERAVEKVVLDWMAYAGGGPHCATQQWPVLGRRGG</sequence>
<keyword evidence="3" id="KW-1185">Reference proteome</keyword>
<dbReference type="PANTHER" id="PTHR31377:SF0">
    <property type="entry name" value="AGMATINE DEIMINASE-RELATED"/>
    <property type="match status" value="1"/>
</dbReference>
<dbReference type="Gene3D" id="3.75.10.10">
    <property type="entry name" value="L-arginine/glycine Amidinotransferase, Chain A"/>
    <property type="match status" value="1"/>
</dbReference>
<dbReference type="EMBL" id="JAVRRT010000020">
    <property type="protein sequence ID" value="KAK5164301.1"/>
    <property type="molecule type" value="Genomic_DNA"/>
</dbReference>
<dbReference type="RefSeq" id="XP_064654594.1">
    <property type="nucleotide sequence ID" value="XM_064807221.1"/>
</dbReference>
<keyword evidence="1" id="KW-0378">Hydrolase</keyword>